<evidence type="ECO:0000256" key="2">
    <source>
        <dbReference type="ARBA" id="ARBA00010519"/>
    </source>
</evidence>
<accession>A0A7D4VGM3</accession>
<reference evidence="11" key="1">
    <citation type="journal article" date="2020" name="Mitochondrial DNA Part B Resour">
        <title>The complete mitochondrial genome of Phascolosoma scolops (Sipuncula, Phascolosomatidae) from Beibu Bay.</title>
        <authorList>
            <person name="Zhong S."/>
            <person name="Huang L."/>
            <person name="Liu Y."/>
            <person name="Huang G."/>
            <person name="Chen X."/>
        </authorList>
    </citation>
    <scope>NUCLEOTIDE SEQUENCE</scope>
</reference>
<feature type="transmembrane region" description="Helical" evidence="10">
    <location>
        <begin position="27"/>
        <end position="47"/>
    </location>
</feature>
<evidence type="ECO:0000256" key="8">
    <source>
        <dbReference type="ARBA" id="ARBA00023136"/>
    </source>
</evidence>
<comment type="subcellular location">
    <subcellularLocation>
        <location evidence="1">Membrane</location>
        <topology evidence="1">Multi-pass membrane protein</topology>
    </subcellularLocation>
</comment>
<evidence type="ECO:0000256" key="5">
    <source>
        <dbReference type="ARBA" id="ARBA00022967"/>
    </source>
</evidence>
<dbReference type="AlphaFoldDB" id="A0A7D4VGM3"/>
<keyword evidence="8 10" id="KW-0472">Membrane</keyword>
<gene>
    <name evidence="11" type="primary">nad4l</name>
</gene>
<evidence type="ECO:0000256" key="6">
    <source>
        <dbReference type="ARBA" id="ARBA00022989"/>
    </source>
</evidence>
<dbReference type="EMBL" id="MN813483">
    <property type="protein sequence ID" value="QKS32599.1"/>
    <property type="molecule type" value="Genomic_DNA"/>
</dbReference>
<proteinExistence type="inferred from homology"/>
<feature type="transmembrane region" description="Helical" evidence="10">
    <location>
        <begin position="6"/>
        <end position="22"/>
    </location>
</feature>
<keyword evidence="6 10" id="KW-1133">Transmembrane helix</keyword>
<dbReference type="Gene3D" id="1.10.287.3510">
    <property type="match status" value="1"/>
</dbReference>
<keyword evidence="11" id="KW-0496">Mitochondrion</keyword>
<name>A0A7D4VGM3_SIPCU</name>
<dbReference type="Pfam" id="PF00420">
    <property type="entry name" value="Oxidored_q2"/>
    <property type="match status" value="1"/>
</dbReference>
<keyword evidence="5" id="KW-1278">Translocase</keyword>
<evidence type="ECO:0000313" key="11">
    <source>
        <dbReference type="EMBL" id="QKS32599.1"/>
    </source>
</evidence>
<evidence type="ECO:0000256" key="3">
    <source>
        <dbReference type="ARBA" id="ARBA00016612"/>
    </source>
</evidence>
<evidence type="ECO:0000256" key="7">
    <source>
        <dbReference type="ARBA" id="ARBA00023027"/>
    </source>
</evidence>
<keyword evidence="4 10" id="KW-0812">Transmembrane</keyword>
<dbReference type="InterPro" id="IPR039428">
    <property type="entry name" value="NUOK/Mnh_C1-like"/>
</dbReference>
<organism evidence="11">
    <name type="scientific">Siphonosoma cumanense</name>
    <name type="common">Sipunculan worm</name>
    <name type="synonym">Lumbricus edulis</name>
    <dbReference type="NCBI Taxonomy" id="6444"/>
    <lineage>
        <taxon>Eukaryota</taxon>
        <taxon>Metazoa</taxon>
        <taxon>Spiralia</taxon>
        <taxon>Lophotrochozoa</taxon>
        <taxon>Annelida</taxon>
        <taxon>Sipuncula</taxon>
        <taxon>Sipunculidea</taxon>
        <taxon>Golfingiida</taxon>
        <taxon>Sipunculidae</taxon>
        <taxon>Siphonosoma</taxon>
    </lineage>
</organism>
<keyword evidence="7" id="KW-0520">NAD</keyword>
<comment type="similarity">
    <text evidence="2">Belongs to the complex I subunit 4L family.</text>
</comment>
<dbReference type="GO" id="GO:0016020">
    <property type="term" value="C:membrane"/>
    <property type="evidence" value="ECO:0007669"/>
    <property type="project" value="UniProtKB-SubCell"/>
</dbReference>
<sequence length="94" mass="10472">MFFSMNLFTILFPISSTLSLLAHRRQFLMALLFLEALALSLATLASFSTYSNLFMILIILTFAACEASLGLALLVVMTRSFGSDLLLNLTNNKW</sequence>
<feature type="transmembrane region" description="Helical" evidence="10">
    <location>
        <begin position="53"/>
        <end position="76"/>
    </location>
</feature>
<geneLocation type="mitochondrion" evidence="11"/>
<evidence type="ECO:0000256" key="1">
    <source>
        <dbReference type="ARBA" id="ARBA00004141"/>
    </source>
</evidence>
<evidence type="ECO:0000256" key="9">
    <source>
        <dbReference type="ARBA" id="ARBA00031586"/>
    </source>
</evidence>
<protein>
    <recommendedName>
        <fullName evidence="3">NADH-ubiquinone oxidoreductase chain 4L</fullName>
    </recommendedName>
    <alternativeName>
        <fullName evidence="9">NADH dehydrogenase subunit 4L</fullName>
    </alternativeName>
</protein>
<evidence type="ECO:0000256" key="10">
    <source>
        <dbReference type="SAM" id="Phobius"/>
    </source>
</evidence>
<evidence type="ECO:0000256" key="4">
    <source>
        <dbReference type="ARBA" id="ARBA00022692"/>
    </source>
</evidence>